<feature type="transmembrane region" description="Helical" evidence="1">
    <location>
        <begin position="34"/>
        <end position="51"/>
    </location>
</feature>
<proteinExistence type="predicted"/>
<dbReference type="HOGENOM" id="CLU_2683524_0_0_5"/>
<keyword evidence="1" id="KW-0472">Membrane</keyword>
<dbReference type="Proteomes" id="UP000001492">
    <property type="component" value="Chromosome 1"/>
</dbReference>
<keyword evidence="1" id="KW-1133">Transmembrane helix</keyword>
<dbReference type="STRING" id="573065.Astex_0550"/>
<keyword evidence="3" id="KW-1185">Reference proteome</keyword>
<reference evidence="3" key="1">
    <citation type="submission" date="2010-12" db="EMBL/GenBank/DDBJ databases">
        <title>Complete sequence of chromosome 1 of Asticcacaulis excentricus CB 48.</title>
        <authorList>
            <consortium name="US DOE Joint Genome Institute"/>
            <person name="Lucas S."/>
            <person name="Copeland A."/>
            <person name="Lapidus A."/>
            <person name="Cheng J.-F."/>
            <person name="Bruce D."/>
            <person name="Goodwin L."/>
            <person name="Pitluck S."/>
            <person name="Teshima H."/>
            <person name="Davenport K."/>
            <person name="Detter J.C."/>
            <person name="Han C."/>
            <person name="Tapia R."/>
            <person name="Land M."/>
            <person name="Hauser L."/>
            <person name="Jeffries C."/>
            <person name="Kyrpides N."/>
            <person name="Ivanova N."/>
            <person name="Ovchinnikova G."/>
            <person name="Brun Y.V."/>
            <person name="Woyke T."/>
        </authorList>
    </citation>
    <scope>NUCLEOTIDE SEQUENCE [LARGE SCALE GENOMIC DNA]</scope>
    <source>
        <strain evidence="3">ATCC 15261 / DSM 4724 / KCTC 12464 / NCIMB 9791 / VKM B-1370 / CB 48</strain>
    </source>
</reference>
<dbReference type="KEGG" id="aex:Astex_0550"/>
<evidence type="ECO:0000313" key="2">
    <source>
        <dbReference type="EMBL" id="ADU12239.1"/>
    </source>
</evidence>
<dbReference type="eggNOG" id="ENOG5033A16">
    <property type="taxonomic scope" value="Bacteria"/>
</dbReference>
<dbReference type="InterPro" id="IPR020017">
    <property type="entry name" value="XapX_domain"/>
</dbReference>
<name>E8RQX6_ASTEC</name>
<evidence type="ECO:0000256" key="1">
    <source>
        <dbReference type="SAM" id="Phobius"/>
    </source>
</evidence>
<protein>
    <submittedName>
        <fullName evidence="2">XapX domain protein</fullName>
    </submittedName>
</protein>
<keyword evidence="1" id="KW-0812">Transmembrane</keyword>
<dbReference type="OrthoDB" id="5519835at2"/>
<dbReference type="NCBIfam" id="TIGR03510">
    <property type="entry name" value="XapX"/>
    <property type="match status" value="1"/>
</dbReference>
<organism evidence="2 3">
    <name type="scientific">Asticcacaulis excentricus (strain ATCC 15261 / DSM 4724 / KCTC 12464 / NCIMB 9791 / VKM B-1370 / CB 48)</name>
    <dbReference type="NCBI Taxonomy" id="573065"/>
    <lineage>
        <taxon>Bacteria</taxon>
        <taxon>Pseudomonadati</taxon>
        <taxon>Pseudomonadota</taxon>
        <taxon>Alphaproteobacteria</taxon>
        <taxon>Caulobacterales</taxon>
        <taxon>Caulobacteraceae</taxon>
        <taxon>Asticcacaulis</taxon>
    </lineage>
</organism>
<sequence length="78" mass="8223">MKTQTLKVAIGLLLGFAIGFGCNLAGIPSPAPPVLTGALLVLSMTIGWILTDRWFAQRPKVNEANCAGPTGEPNKDKM</sequence>
<dbReference type="RefSeq" id="WP_013478073.1">
    <property type="nucleotide sequence ID" value="NC_014816.1"/>
</dbReference>
<dbReference type="PROSITE" id="PS51257">
    <property type="entry name" value="PROKAR_LIPOPROTEIN"/>
    <property type="match status" value="1"/>
</dbReference>
<gene>
    <name evidence="2" type="ordered locus">Astex_0550</name>
</gene>
<evidence type="ECO:0000313" key="3">
    <source>
        <dbReference type="Proteomes" id="UP000001492"/>
    </source>
</evidence>
<dbReference type="AlphaFoldDB" id="E8RQX6"/>
<dbReference type="EMBL" id="CP002395">
    <property type="protein sequence ID" value="ADU12239.1"/>
    <property type="molecule type" value="Genomic_DNA"/>
</dbReference>
<accession>E8RQX6</accession>